<proteinExistence type="predicted"/>
<evidence type="ECO:0000256" key="2">
    <source>
        <dbReference type="ARBA" id="ARBA00022963"/>
    </source>
</evidence>
<organism evidence="5 6">
    <name type="scientific">Actinocrispum wychmicini</name>
    <dbReference type="NCBI Taxonomy" id="1213861"/>
    <lineage>
        <taxon>Bacteria</taxon>
        <taxon>Bacillati</taxon>
        <taxon>Actinomycetota</taxon>
        <taxon>Actinomycetes</taxon>
        <taxon>Pseudonocardiales</taxon>
        <taxon>Pseudonocardiaceae</taxon>
        <taxon>Actinocrispum</taxon>
    </lineage>
</organism>
<dbReference type="Proteomes" id="UP000295680">
    <property type="component" value="Unassembled WGS sequence"/>
</dbReference>
<dbReference type="InterPro" id="IPR029058">
    <property type="entry name" value="AB_hydrolase_fold"/>
</dbReference>
<evidence type="ECO:0000256" key="1">
    <source>
        <dbReference type="ARBA" id="ARBA00022801"/>
    </source>
</evidence>
<dbReference type="GO" id="GO:0003847">
    <property type="term" value="F:1-alkyl-2-acetylglycerophosphocholine esterase activity"/>
    <property type="evidence" value="ECO:0007669"/>
    <property type="project" value="TreeGrafter"/>
</dbReference>
<reference evidence="5 6" key="1">
    <citation type="submission" date="2019-03" db="EMBL/GenBank/DDBJ databases">
        <title>Genomic Encyclopedia of Type Strains, Phase IV (KMG-IV): sequencing the most valuable type-strain genomes for metagenomic binning, comparative biology and taxonomic classification.</title>
        <authorList>
            <person name="Goeker M."/>
        </authorList>
    </citation>
    <scope>NUCLEOTIDE SEQUENCE [LARGE SCALE GENOMIC DNA]</scope>
    <source>
        <strain evidence="5 6">DSM 45934</strain>
    </source>
</reference>
<evidence type="ECO:0000256" key="4">
    <source>
        <dbReference type="SAM" id="SignalP"/>
    </source>
</evidence>
<dbReference type="SUPFAM" id="SSF53474">
    <property type="entry name" value="alpha/beta-Hydrolases"/>
    <property type="match status" value="1"/>
</dbReference>
<name>A0A4R2IXP6_9PSEU</name>
<gene>
    <name evidence="5" type="ORF">EV192_11472</name>
</gene>
<keyword evidence="6" id="KW-1185">Reference proteome</keyword>
<evidence type="ECO:0000313" key="6">
    <source>
        <dbReference type="Proteomes" id="UP000295680"/>
    </source>
</evidence>
<keyword evidence="1 5" id="KW-0378">Hydrolase</keyword>
<dbReference type="RefSeq" id="WP_132124951.1">
    <property type="nucleotide sequence ID" value="NZ_SLWS01000014.1"/>
</dbReference>
<keyword evidence="2" id="KW-0442">Lipid degradation</keyword>
<evidence type="ECO:0000313" key="5">
    <source>
        <dbReference type="EMBL" id="TCO49702.1"/>
    </source>
</evidence>
<dbReference type="Pfam" id="PF03403">
    <property type="entry name" value="PAF-AH_p_II"/>
    <property type="match status" value="1"/>
</dbReference>
<evidence type="ECO:0000256" key="3">
    <source>
        <dbReference type="ARBA" id="ARBA00023098"/>
    </source>
</evidence>
<dbReference type="Gene3D" id="3.40.50.1820">
    <property type="entry name" value="alpha/beta hydrolase"/>
    <property type="match status" value="1"/>
</dbReference>
<feature type="signal peptide" evidence="4">
    <location>
        <begin position="1"/>
        <end position="27"/>
    </location>
</feature>
<accession>A0A4R2IXP6</accession>
<dbReference type="AlphaFoldDB" id="A0A4R2IXP6"/>
<dbReference type="PANTHER" id="PTHR10272">
    <property type="entry name" value="PLATELET-ACTIVATING FACTOR ACETYLHYDROLASE"/>
    <property type="match status" value="1"/>
</dbReference>
<keyword evidence="4" id="KW-0732">Signal</keyword>
<feature type="chain" id="PRO_5020571458" evidence="4">
    <location>
        <begin position="28"/>
        <end position="383"/>
    </location>
</feature>
<dbReference type="GO" id="GO:0016042">
    <property type="term" value="P:lipid catabolic process"/>
    <property type="evidence" value="ECO:0007669"/>
    <property type="project" value="UniProtKB-KW"/>
</dbReference>
<dbReference type="EMBL" id="SLWS01000014">
    <property type="protein sequence ID" value="TCO49702.1"/>
    <property type="molecule type" value="Genomic_DNA"/>
</dbReference>
<protein>
    <submittedName>
        <fullName evidence="5">Dienelactone hydrolase</fullName>
    </submittedName>
</protein>
<comment type="caution">
    <text evidence="5">The sequence shown here is derived from an EMBL/GenBank/DDBJ whole genome shotgun (WGS) entry which is preliminary data.</text>
</comment>
<dbReference type="PANTHER" id="PTHR10272:SF0">
    <property type="entry name" value="PLATELET-ACTIVATING FACTOR ACETYLHYDROLASE"/>
    <property type="match status" value="1"/>
</dbReference>
<dbReference type="OrthoDB" id="569821at2"/>
<keyword evidence="3" id="KW-0443">Lipid metabolism</keyword>
<sequence>MTVSISRRTALALAVGLPIVLAKPAAALQPARLTLPASTGRHRVASTSMHLVDASRPDPWVPTQPFRELMIQLWYPAGAVQGYPRVPWMTPGTARAYEQVHGYPALDLPITDAYLGAPAHQHRGGWPVVLYSHGLGGNRAEGTALVEDLASHGYVVVTIDHVHDADVVEFPDGRVETSAMPPLTDDNEIQVTTKAIESRVADVRFVLDQLHALPVALDLGAVGMFGQSDGGATTAHAVHVDRRITAGVNLDGTLWTPEAVAGSDRPFLLFGRQDLDPREASTWAAFRANQRGPQLQLNLTGAKHLTFTDLAVLLPQAASALHLPPDRVAALVGTINGQRAIAVQRAYVRAFFGKYLRRHDSPLLTGPSPRYPEVQYLRSTWTP</sequence>